<dbReference type="Gene3D" id="3.30.465.10">
    <property type="match status" value="1"/>
</dbReference>
<dbReference type="PANTHER" id="PTHR42973:SF54">
    <property type="entry name" value="FAD-BINDING PCMH-TYPE DOMAIN-CONTAINING PROTEIN"/>
    <property type="match status" value="1"/>
</dbReference>
<evidence type="ECO:0000256" key="1">
    <source>
        <dbReference type="ARBA" id="ARBA00005466"/>
    </source>
</evidence>
<keyword evidence="5" id="KW-0732">Signal</keyword>
<keyword evidence="4" id="KW-0560">Oxidoreductase</keyword>
<evidence type="ECO:0000313" key="8">
    <source>
        <dbReference type="Proteomes" id="UP000663841"/>
    </source>
</evidence>
<evidence type="ECO:0000256" key="5">
    <source>
        <dbReference type="SAM" id="SignalP"/>
    </source>
</evidence>
<dbReference type="InterPro" id="IPR036318">
    <property type="entry name" value="FAD-bd_PCMH-like_sf"/>
</dbReference>
<evidence type="ECO:0000313" key="7">
    <source>
        <dbReference type="EMBL" id="CAE6472543.1"/>
    </source>
</evidence>
<dbReference type="InterPro" id="IPR016169">
    <property type="entry name" value="FAD-bd_PCMH_sub2"/>
</dbReference>
<dbReference type="Gene3D" id="3.30.43.10">
    <property type="entry name" value="Uridine Diphospho-n-acetylenolpyruvylglucosamine Reductase, domain 2"/>
    <property type="match status" value="1"/>
</dbReference>
<dbReference type="SUPFAM" id="SSF55103">
    <property type="entry name" value="FAD-linked oxidases, C-terminal domain"/>
    <property type="match status" value="1"/>
</dbReference>
<evidence type="ECO:0000256" key="3">
    <source>
        <dbReference type="ARBA" id="ARBA00022827"/>
    </source>
</evidence>
<dbReference type="PANTHER" id="PTHR42973">
    <property type="entry name" value="BINDING OXIDOREDUCTASE, PUTATIVE (AFU_ORTHOLOGUE AFUA_1G17690)-RELATED"/>
    <property type="match status" value="1"/>
</dbReference>
<sequence length="503" mass="55111">MFCLDSSLFTTMTRSFLSAAVLLFTAGVYASDTCCDRLKSALSGDKVFKPSNTNYAVENQKYWSSTSILSPGCVFVPESSTDISTAIKLFTNHNCQFAVRGGGHTTNPGWAGTNSGVLVSLSRLTTVQVSQDAQSVVVGAGNRWGDVYAQTGKHNVTVAGGRISQVGVSGYLLGGGLSFLMHKEGFAANNVLSYEIVLASGKVTTVTEKSAGDLFKALKGGTSNFGIVTSFTLQTFPVNYIYAGNLQYAPDQYNKLFPLMETYARHGPESDPKTHMISVFVCNPSQNVDMATFYTAYSEPVTSPPAAIKAFFDVPTIRNTVQVKTVKHATDELGVGVKDGLRYHAQDYSIRANSELFKQIFDIWHSTTVGLNGTVFGWSSVIFYQPISNSMIRASEQKGGNVLGLEPADDPLMVVSYQFTWERPEDDERVYAAIDQLVTKSTETAKSQNRLERYMYLNYAASDQKVIESYGPAQVDYLRKVRAKYDPNRVFKKLVRGGFKIPS</sequence>
<dbReference type="GO" id="GO:0071949">
    <property type="term" value="F:FAD binding"/>
    <property type="evidence" value="ECO:0007669"/>
    <property type="project" value="InterPro"/>
</dbReference>
<proteinExistence type="inferred from homology"/>
<dbReference type="Pfam" id="PF08031">
    <property type="entry name" value="BBE"/>
    <property type="match status" value="1"/>
</dbReference>
<dbReference type="SUPFAM" id="SSF56176">
    <property type="entry name" value="FAD-binding/transporter-associated domain-like"/>
    <property type="match status" value="1"/>
</dbReference>
<keyword evidence="3" id="KW-0274">FAD</keyword>
<comment type="caution">
    <text evidence="7">The sequence shown here is derived from an EMBL/GenBank/DDBJ whole genome shotgun (WGS) entry which is preliminary data.</text>
</comment>
<protein>
    <recommendedName>
        <fullName evidence="6">FAD-binding PCMH-type domain-containing protein</fullName>
    </recommendedName>
</protein>
<dbReference type="InterPro" id="IPR016167">
    <property type="entry name" value="FAD-bd_PCMH_sub1"/>
</dbReference>
<organism evidence="7 8">
    <name type="scientific">Rhizoctonia solani</name>
    <dbReference type="NCBI Taxonomy" id="456999"/>
    <lineage>
        <taxon>Eukaryota</taxon>
        <taxon>Fungi</taxon>
        <taxon>Dikarya</taxon>
        <taxon>Basidiomycota</taxon>
        <taxon>Agaricomycotina</taxon>
        <taxon>Agaricomycetes</taxon>
        <taxon>Cantharellales</taxon>
        <taxon>Ceratobasidiaceae</taxon>
        <taxon>Rhizoctonia</taxon>
    </lineage>
</organism>
<name>A0A8H3C2K7_9AGAM</name>
<dbReference type="Proteomes" id="UP000663841">
    <property type="component" value="Unassembled WGS sequence"/>
</dbReference>
<feature type="chain" id="PRO_5034759913" description="FAD-binding PCMH-type domain-containing protein" evidence="5">
    <location>
        <begin position="31"/>
        <end position="503"/>
    </location>
</feature>
<dbReference type="EMBL" id="CAJMWW010000502">
    <property type="protein sequence ID" value="CAE6472543.1"/>
    <property type="molecule type" value="Genomic_DNA"/>
</dbReference>
<evidence type="ECO:0000256" key="4">
    <source>
        <dbReference type="ARBA" id="ARBA00023002"/>
    </source>
</evidence>
<dbReference type="InterPro" id="IPR016164">
    <property type="entry name" value="FAD-linked_Oxase-like_C"/>
</dbReference>
<comment type="similarity">
    <text evidence="1">Belongs to the oxygen-dependent FAD-linked oxidoreductase family.</text>
</comment>
<dbReference type="AlphaFoldDB" id="A0A8H3C2K7"/>
<dbReference type="InterPro" id="IPR012951">
    <property type="entry name" value="BBE"/>
</dbReference>
<reference evidence="7" key="1">
    <citation type="submission" date="2021-01" db="EMBL/GenBank/DDBJ databases">
        <authorList>
            <person name="Kaushik A."/>
        </authorList>
    </citation>
    <scope>NUCLEOTIDE SEQUENCE</scope>
    <source>
        <strain evidence="7">AG3-T5</strain>
    </source>
</reference>
<feature type="domain" description="FAD-binding PCMH-type" evidence="6">
    <location>
        <begin position="67"/>
        <end position="238"/>
    </location>
</feature>
<dbReference type="InterPro" id="IPR016166">
    <property type="entry name" value="FAD-bd_PCMH"/>
</dbReference>
<feature type="signal peptide" evidence="5">
    <location>
        <begin position="1"/>
        <end position="30"/>
    </location>
</feature>
<accession>A0A8H3C2K7</accession>
<keyword evidence="2" id="KW-0285">Flavoprotein</keyword>
<evidence type="ECO:0000256" key="2">
    <source>
        <dbReference type="ARBA" id="ARBA00022630"/>
    </source>
</evidence>
<dbReference type="GO" id="GO:0016491">
    <property type="term" value="F:oxidoreductase activity"/>
    <property type="evidence" value="ECO:0007669"/>
    <property type="project" value="UniProtKB-KW"/>
</dbReference>
<dbReference type="InterPro" id="IPR006094">
    <property type="entry name" value="Oxid_FAD_bind_N"/>
</dbReference>
<dbReference type="InterPro" id="IPR050416">
    <property type="entry name" value="FAD-linked_Oxidoreductase"/>
</dbReference>
<dbReference type="PROSITE" id="PS51387">
    <property type="entry name" value="FAD_PCMH"/>
    <property type="match status" value="1"/>
</dbReference>
<gene>
    <name evidence="7" type="ORF">RDB_LOCUS181080</name>
</gene>
<dbReference type="Gene3D" id="3.40.462.20">
    <property type="match status" value="1"/>
</dbReference>
<evidence type="ECO:0000259" key="6">
    <source>
        <dbReference type="PROSITE" id="PS51387"/>
    </source>
</evidence>
<dbReference type="Pfam" id="PF01565">
    <property type="entry name" value="FAD_binding_4"/>
    <property type="match status" value="1"/>
</dbReference>